<dbReference type="OMA" id="MGHGGLY"/>
<comment type="caution">
    <text evidence="2">The sequence shown here is derived from an EMBL/GenBank/DDBJ whole genome shotgun (WGS) entry which is preliminary data.</text>
</comment>
<feature type="compositionally biased region" description="Low complexity" evidence="1">
    <location>
        <begin position="245"/>
        <end position="262"/>
    </location>
</feature>
<evidence type="ECO:0000256" key="1">
    <source>
        <dbReference type="SAM" id="MobiDB-lite"/>
    </source>
</evidence>
<feature type="region of interest" description="Disordered" evidence="1">
    <location>
        <begin position="214"/>
        <end position="272"/>
    </location>
</feature>
<dbReference type="AlphaFoldDB" id="A0A1M2VVT8"/>
<evidence type="ECO:0000313" key="3">
    <source>
        <dbReference type="Proteomes" id="UP000184267"/>
    </source>
</evidence>
<feature type="compositionally biased region" description="Pro residues" evidence="1">
    <location>
        <begin position="221"/>
        <end position="244"/>
    </location>
</feature>
<reference evidence="2 3" key="1">
    <citation type="submission" date="2016-10" db="EMBL/GenBank/DDBJ databases">
        <title>Genome sequence of the basidiomycete white-rot fungus Trametes pubescens.</title>
        <authorList>
            <person name="Makela M.R."/>
            <person name="Granchi Z."/>
            <person name="Peng M."/>
            <person name="De Vries R.P."/>
            <person name="Grigoriev I."/>
            <person name="Riley R."/>
            <person name="Hilden K."/>
        </authorList>
    </citation>
    <scope>NUCLEOTIDE SEQUENCE [LARGE SCALE GENOMIC DNA]</scope>
    <source>
        <strain evidence="2 3">FBCC735</strain>
    </source>
</reference>
<name>A0A1M2VVT8_TRAPU</name>
<accession>A0A1M2VVT8</accession>
<keyword evidence="3" id="KW-1185">Reference proteome</keyword>
<feature type="region of interest" description="Disordered" evidence="1">
    <location>
        <begin position="114"/>
        <end position="186"/>
    </location>
</feature>
<gene>
    <name evidence="2" type="ORF">TRAPUB_11825</name>
</gene>
<proteinExistence type="predicted"/>
<dbReference type="OrthoDB" id="2757129at2759"/>
<feature type="compositionally biased region" description="Polar residues" evidence="1">
    <location>
        <begin position="161"/>
        <end position="184"/>
    </location>
</feature>
<dbReference type="Proteomes" id="UP000184267">
    <property type="component" value="Unassembled WGS sequence"/>
</dbReference>
<organism evidence="2 3">
    <name type="scientific">Trametes pubescens</name>
    <name type="common">White-rot fungus</name>
    <dbReference type="NCBI Taxonomy" id="154538"/>
    <lineage>
        <taxon>Eukaryota</taxon>
        <taxon>Fungi</taxon>
        <taxon>Dikarya</taxon>
        <taxon>Basidiomycota</taxon>
        <taxon>Agaricomycotina</taxon>
        <taxon>Agaricomycetes</taxon>
        <taxon>Polyporales</taxon>
        <taxon>Polyporaceae</taxon>
        <taxon>Trametes</taxon>
    </lineage>
</organism>
<protein>
    <submittedName>
        <fullName evidence="2">Uncharacterized protein</fullName>
    </submittedName>
</protein>
<dbReference type="EMBL" id="MNAD01000601">
    <property type="protein sequence ID" value="OJT11652.1"/>
    <property type="molecule type" value="Genomic_DNA"/>
</dbReference>
<evidence type="ECO:0000313" key="2">
    <source>
        <dbReference type="EMBL" id="OJT11652.1"/>
    </source>
</evidence>
<sequence length="272" mass="29425">MFKSQNIISPRPQRHPQDFAAIINWKETVPAKGHASGAVQGEGYVYMGHGGLYEQRVRAHCIAMVKYIADMQYVKAVLDVSHANQAPPWLPAPMVVQHTFTTDGQPIQKATLVGHDGAHWPRPPPESRSSRALAASHKPVPNTKKPLPSIPWDELRAPHTAAQTDSPSIPDSEVSTSGSKYSQESIEETITPHLEDLSLAELGRQWYATFGKEVGAGLLPSSPPPVPSPPSVNSRPLPPLPPHGSSPSSSRMSVPHPSLLLSPLPPRVSARQ</sequence>